<evidence type="ECO:0000259" key="2">
    <source>
        <dbReference type="Pfam" id="PF04542"/>
    </source>
</evidence>
<dbReference type="NCBIfam" id="NF007214">
    <property type="entry name" value="PRK09636.1"/>
    <property type="match status" value="1"/>
</dbReference>
<dbReference type="EMBL" id="BOSL01000001">
    <property type="protein sequence ID" value="GIP51167.1"/>
    <property type="molecule type" value="Genomic_DNA"/>
</dbReference>
<dbReference type="NCBIfam" id="TIGR02937">
    <property type="entry name" value="sigma70-ECF"/>
    <property type="match status" value="1"/>
</dbReference>
<protein>
    <submittedName>
        <fullName evidence="4">RNA polymerase sigma factor SigJ</fullName>
    </submittedName>
</protein>
<evidence type="ECO:0000256" key="1">
    <source>
        <dbReference type="ARBA" id="ARBA00011344"/>
    </source>
</evidence>
<dbReference type="Gene3D" id="1.10.10.10">
    <property type="entry name" value="Winged helix-like DNA-binding domain superfamily/Winged helix DNA-binding domain"/>
    <property type="match status" value="1"/>
</dbReference>
<evidence type="ECO:0000259" key="3">
    <source>
        <dbReference type="Pfam" id="PF08281"/>
    </source>
</evidence>
<comment type="caution">
    <text evidence="4">The sequence shown here is derived from an EMBL/GenBank/DDBJ whole genome shotgun (WGS) entry which is preliminary data.</text>
</comment>
<comment type="subunit">
    <text evidence="1">Interacts transiently with the RNA polymerase catalytic core formed by RpoA, RpoB, RpoC and RpoZ (2 alpha, 1 beta, 1 beta' and 1 omega subunit) to form the RNA polymerase holoenzyme that can initiate transcription.</text>
</comment>
<evidence type="ECO:0000313" key="4">
    <source>
        <dbReference type="EMBL" id="GIP51167.1"/>
    </source>
</evidence>
<dbReference type="InterPro" id="IPR036388">
    <property type="entry name" value="WH-like_DNA-bd_sf"/>
</dbReference>
<dbReference type="SUPFAM" id="SSF88659">
    <property type="entry name" value="Sigma3 and sigma4 domains of RNA polymerase sigma factors"/>
    <property type="match status" value="1"/>
</dbReference>
<dbReference type="InterPro" id="IPR013249">
    <property type="entry name" value="RNA_pol_sigma70_r4_t2"/>
</dbReference>
<dbReference type="Gene3D" id="1.10.1740.10">
    <property type="match status" value="1"/>
</dbReference>
<dbReference type="Pfam" id="PF04542">
    <property type="entry name" value="Sigma70_r2"/>
    <property type="match status" value="1"/>
</dbReference>
<dbReference type="InterPro" id="IPR052704">
    <property type="entry name" value="ECF_Sigma-70_Domain"/>
</dbReference>
<evidence type="ECO:0000313" key="5">
    <source>
        <dbReference type="Proteomes" id="UP000679992"/>
    </source>
</evidence>
<dbReference type="SUPFAM" id="SSF54427">
    <property type="entry name" value="NTF2-like"/>
    <property type="match status" value="1"/>
</dbReference>
<dbReference type="PANTHER" id="PTHR30173:SF36">
    <property type="entry name" value="ECF RNA POLYMERASE SIGMA FACTOR SIGJ"/>
    <property type="match status" value="1"/>
</dbReference>
<name>A0ABQ4M5G4_9BACL</name>
<proteinExistence type="predicted"/>
<dbReference type="RefSeq" id="WP_213653422.1">
    <property type="nucleotide sequence ID" value="NZ_BOSL01000001.1"/>
</dbReference>
<dbReference type="Pfam" id="PF08281">
    <property type="entry name" value="Sigma70_r4_2"/>
    <property type="match status" value="1"/>
</dbReference>
<dbReference type="SUPFAM" id="SSF88946">
    <property type="entry name" value="Sigma2 domain of RNA polymerase sigma factors"/>
    <property type="match status" value="1"/>
</dbReference>
<dbReference type="InterPro" id="IPR013324">
    <property type="entry name" value="RNA_pol_sigma_r3/r4-like"/>
</dbReference>
<dbReference type="InterPro" id="IPR014284">
    <property type="entry name" value="RNA_pol_sigma-70_dom"/>
</dbReference>
<accession>A0ABQ4M5G4</accession>
<dbReference type="InterPro" id="IPR007627">
    <property type="entry name" value="RNA_pol_sigma70_r2"/>
</dbReference>
<gene>
    <name evidence="4" type="primary">rpoE_1</name>
    <name evidence="4" type="ORF">J42TS3_02020</name>
</gene>
<sequence length="304" mass="34710">MELDSVYKEYRLLLLSIAYRILGSVTHAEDLVQDVFVTMQQRGTNLEEDGIRNLKAYLCKMVTNRCLDYMKSASKKREVYVGPWLPEPLVQDYTDIPGYGYAAGEDPLQRIVLEDTISYALLVMMERLTPMERAVFILRETFQYEYRDIAEFVNKTELGCRKIYSRLKRKIQDDGPYPEVSPSPHSEQLILQFLHATTTGDMEGLFAMLADDIVLYSDGGGKVMAAIHPVTSSKRVFAFIQGLLSKENTTGSVRLIKINGQLGFVLRSSSEPFPTLISLEVKEDRIQQIYFLRNPDKMQHLNLG</sequence>
<dbReference type="InterPro" id="IPR013325">
    <property type="entry name" value="RNA_pol_sigma_r2"/>
</dbReference>
<feature type="domain" description="RNA polymerase sigma factor 70 region 4 type 2" evidence="3">
    <location>
        <begin position="120"/>
        <end position="170"/>
    </location>
</feature>
<feature type="domain" description="RNA polymerase sigma-70 region 2" evidence="2">
    <location>
        <begin position="7"/>
        <end position="74"/>
    </location>
</feature>
<dbReference type="InterPro" id="IPR032710">
    <property type="entry name" value="NTF2-like_dom_sf"/>
</dbReference>
<dbReference type="Proteomes" id="UP000679992">
    <property type="component" value="Unassembled WGS sequence"/>
</dbReference>
<keyword evidence="5" id="KW-1185">Reference proteome</keyword>
<reference evidence="4 5" key="1">
    <citation type="submission" date="2021-03" db="EMBL/GenBank/DDBJ databases">
        <title>Antimicrobial resistance genes in bacteria isolated from Japanese honey, and their potential for conferring macrolide and lincosamide resistance in the American foulbrood pathogen Paenibacillus larvae.</title>
        <authorList>
            <person name="Okamoto M."/>
            <person name="Kumagai M."/>
            <person name="Kanamori H."/>
            <person name="Takamatsu D."/>
        </authorList>
    </citation>
    <scope>NUCLEOTIDE SEQUENCE [LARGE SCALE GENOMIC DNA]</scope>
    <source>
        <strain evidence="4 5">J42TS3</strain>
    </source>
</reference>
<dbReference type="PANTHER" id="PTHR30173">
    <property type="entry name" value="SIGMA 19 FACTOR"/>
    <property type="match status" value="1"/>
</dbReference>
<organism evidence="4 5">
    <name type="scientific">Paenibacillus vini</name>
    <dbReference type="NCBI Taxonomy" id="1476024"/>
    <lineage>
        <taxon>Bacteria</taxon>
        <taxon>Bacillati</taxon>
        <taxon>Bacillota</taxon>
        <taxon>Bacilli</taxon>
        <taxon>Bacillales</taxon>
        <taxon>Paenibacillaceae</taxon>
        <taxon>Paenibacillus</taxon>
    </lineage>
</organism>